<name>X1VNE5_9ZZZZ</name>
<proteinExistence type="predicted"/>
<accession>X1VNE5</accession>
<gene>
    <name evidence="1" type="ORF">S12H4_58181</name>
</gene>
<comment type="caution">
    <text evidence="1">The sequence shown here is derived from an EMBL/GenBank/DDBJ whole genome shotgun (WGS) entry which is preliminary data.</text>
</comment>
<reference evidence="1" key="1">
    <citation type="journal article" date="2014" name="Front. Microbiol.">
        <title>High frequency of phylogenetically diverse reductive dehalogenase-homologous genes in deep subseafloor sedimentary metagenomes.</title>
        <authorList>
            <person name="Kawai M."/>
            <person name="Futagami T."/>
            <person name="Toyoda A."/>
            <person name="Takaki Y."/>
            <person name="Nishi S."/>
            <person name="Hori S."/>
            <person name="Arai W."/>
            <person name="Tsubouchi T."/>
            <person name="Morono Y."/>
            <person name="Uchiyama I."/>
            <person name="Ito T."/>
            <person name="Fujiyama A."/>
            <person name="Inagaki F."/>
            <person name="Takami H."/>
        </authorList>
    </citation>
    <scope>NUCLEOTIDE SEQUENCE</scope>
    <source>
        <strain evidence="1">Expedition CK06-06</strain>
    </source>
</reference>
<dbReference type="EMBL" id="BARW01037746">
    <property type="protein sequence ID" value="GAJ17781.1"/>
    <property type="molecule type" value="Genomic_DNA"/>
</dbReference>
<dbReference type="AlphaFoldDB" id="X1VNE5"/>
<feature type="non-terminal residue" evidence="1">
    <location>
        <position position="129"/>
    </location>
</feature>
<evidence type="ECO:0000313" key="1">
    <source>
        <dbReference type="EMBL" id="GAJ17781.1"/>
    </source>
</evidence>
<sequence length="129" mass="12488">MAITIIKGPEGIRTVFSAYGTITQLRGLQFISGASKLVGEAMSGYPGRAAGVAAESVVSGDLIRVITHGLASGVICASGVIPGQALQLVAASGLISGTGHIGPLLSGVGAMLGKAAMSGGRGSGIAALI</sequence>
<organism evidence="1">
    <name type="scientific">marine sediment metagenome</name>
    <dbReference type="NCBI Taxonomy" id="412755"/>
    <lineage>
        <taxon>unclassified sequences</taxon>
        <taxon>metagenomes</taxon>
        <taxon>ecological metagenomes</taxon>
    </lineage>
</organism>
<protein>
    <submittedName>
        <fullName evidence="1">Uncharacterized protein</fullName>
    </submittedName>
</protein>